<dbReference type="EMBL" id="BGZK01000386">
    <property type="protein sequence ID" value="GBP40672.1"/>
    <property type="molecule type" value="Genomic_DNA"/>
</dbReference>
<keyword evidence="1" id="KW-0732">Signal</keyword>
<comment type="caution">
    <text evidence="2">The sequence shown here is derived from an EMBL/GenBank/DDBJ whole genome shotgun (WGS) entry which is preliminary data.</text>
</comment>
<dbReference type="Proteomes" id="UP000299102">
    <property type="component" value="Unassembled WGS sequence"/>
</dbReference>
<reference evidence="2 3" key="1">
    <citation type="journal article" date="2019" name="Commun. Biol.">
        <title>The bagworm genome reveals a unique fibroin gene that provides high tensile strength.</title>
        <authorList>
            <person name="Kono N."/>
            <person name="Nakamura H."/>
            <person name="Ohtoshi R."/>
            <person name="Tomita M."/>
            <person name="Numata K."/>
            <person name="Arakawa K."/>
        </authorList>
    </citation>
    <scope>NUCLEOTIDE SEQUENCE [LARGE SCALE GENOMIC DNA]</scope>
</reference>
<proteinExistence type="predicted"/>
<keyword evidence="3" id="KW-1185">Reference proteome</keyword>
<protein>
    <submittedName>
        <fullName evidence="2">Uncharacterized protein</fullName>
    </submittedName>
</protein>
<sequence>MLTFKLNLAVVFAVSLMCAMGSNPVRSDSKATLSTAEPQSFFLDAYTRTDIPLDSILGRLRLPPGRVLVVLIVQVTVCDLNKEALRLKAWAAGGGEGNDFNAVKAEKNNDQVRLELALRESVQTETFSQSSGDPLPLPLPHFLLHRLNSSDVLFFIRYPIPTQNTGNALVTLFG</sequence>
<evidence type="ECO:0000313" key="2">
    <source>
        <dbReference type="EMBL" id="GBP40672.1"/>
    </source>
</evidence>
<organism evidence="2 3">
    <name type="scientific">Eumeta variegata</name>
    <name type="common">Bagworm moth</name>
    <name type="synonym">Eumeta japonica</name>
    <dbReference type="NCBI Taxonomy" id="151549"/>
    <lineage>
        <taxon>Eukaryota</taxon>
        <taxon>Metazoa</taxon>
        <taxon>Ecdysozoa</taxon>
        <taxon>Arthropoda</taxon>
        <taxon>Hexapoda</taxon>
        <taxon>Insecta</taxon>
        <taxon>Pterygota</taxon>
        <taxon>Neoptera</taxon>
        <taxon>Endopterygota</taxon>
        <taxon>Lepidoptera</taxon>
        <taxon>Glossata</taxon>
        <taxon>Ditrysia</taxon>
        <taxon>Tineoidea</taxon>
        <taxon>Psychidae</taxon>
        <taxon>Oiketicinae</taxon>
        <taxon>Eumeta</taxon>
    </lineage>
</organism>
<feature type="chain" id="PRO_5020031903" evidence="1">
    <location>
        <begin position="22"/>
        <end position="174"/>
    </location>
</feature>
<evidence type="ECO:0000256" key="1">
    <source>
        <dbReference type="SAM" id="SignalP"/>
    </source>
</evidence>
<feature type="signal peptide" evidence="1">
    <location>
        <begin position="1"/>
        <end position="21"/>
    </location>
</feature>
<accession>A0A4C1VQK8</accession>
<gene>
    <name evidence="2" type="ORF">EVAR_36408_1</name>
</gene>
<evidence type="ECO:0000313" key="3">
    <source>
        <dbReference type="Proteomes" id="UP000299102"/>
    </source>
</evidence>
<dbReference type="AlphaFoldDB" id="A0A4C1VQK8"/>
<name>A0A4C1VQK8_EUMVA</name>